<proteinExistence type="predicted"/>
<evidence type="ECO:0000256" key="1">
    <source>
        <dbReference type="SAM" id="SignalP"/>
    </source>
</evidence>
<reference evidence="2" key="1">
    <citation type="submission" date="2020-06" db="EMBL/GenBank/DDBJ databases">
        <title>Draft genome of Bugula neritina, a colonial animal packing powerful symbionts and potential medicines.</title>
        <authorList>
            <person name="Rayko M."/>
        </authorList>
    </citation>
    <scope>NUCLEOTIDE SEQUENCE [LARGE SCALE GENOMIC DNA]</scope>
    <source>
        <strain evidence="2">Kwan_BN1</strain>
    </source>
</reference>
<feature type="signal peptide" evidence="1">
    <location>
        <begin position="1"/>
        <end position="20"/>
    </location>
</feature>
<evidence type="ECO:0000313" key="2">
    <source>
        <dbReference type="EMBL" id="KAF6035810.1"/>
    </source>
</evidence>
<keyword evidence="3" id="KW-1185">Reference proteome</keyword>
<name>A0A7J7KAY5_BUGNE</name>
<organism evidence="2 3">
    <name type="scientific">Bugula neritina</name>
    <name type="common">Brown bryozoan</name>
    <name type="synonym">Sertularia neritina</name>
    <dbReference type="NCBI Taxonomy" id="10212"/>
    <lineage>
        <taxon>Eukaryota</taxon>
        <taxon>Metazoa</taxon>
        <taxon>Spiralia</taxon>
        <taxon>Lophotrochozoa</taxon>
        <taxon>Bryozoa</taxon>
        <taxon>Gymnolaemata</taxon>
        <taxon>Cheilostomatida</taxon>
        <taxon>Flustrina</taxon>
        <taxon>Buguloidea</taxon>
        <taxon>Bugulidae</taxon>
        <taxon>Bugula</taxon>
    </lineage>
</organism>
<dbReference type="AlphaFoldDB" id="A0A7J7KAY5"/>
<gene>
    <name evidence="2" type="ORF">EB796_005877</name>
</gene>
<feature type="chain" id="PRO_5029871036" evidence="1">
    <location>
        <begin position="21"/>
        <end position="99"/>
    </location>
</feature>
<sequence>MERVVKIVLCVTVALGMVSSQQQLKLCNERSQTQPNVTWTQRVAANLKCCLTVSDTASCAMTPMKSSRSIVFLPSQNLVKTRTSTLFSPTSLLFYRRHG</sequence>
<dbReference type="EMBL" id="VXIV02000826">
    <property type="protein sequence ID" value="KAF6035810.1"/>
    <property type="molecule type" value="Genomic_DNA"/>
</dbReference>
<evidence type="ECO:0000313" key="3">
    <source>
        <dbReference type="Proteomes" id="UP000593567"/>
    </source>
</evidence>
<accession>A0A7J7KAY5</accession>
<comment type="caution">
    <text evidence="2">The sequence shown here is derived from an EMBL/GenBank/DDBJ whole genome shotgun (WGS) entry which is preliminary data.</text>
</comment>
<protein>
    <submittedName>
        <fullName evidence="2">Uncharacterized protein</fullName>
    </submittedName>
</protein>
<dbReference type="Proteomes" id="UP000593567">
    <property type="component" value="Unassembled WGS sequence"/>
</dbReference>
<keyword evidence="1" id="KW-0732">Signal</keyword>